<dbReference type="EMBL" id="CP015839">
    <property type="protein sequence ID" value="ANG64141.1"/>
    <property type="molecule type" value="Genomic_DNA"/>
</dbReference>
<evidence type="ECO:0000313" key="1">
    <source>
        <dbReference type="EMBL" id="ANG64141.1"/>
    </source>
</evidence>
<dbReference type="KEGG" id="mars:A8C75_17795"/>
<sequence>MCGLCGTFGIEEHWTVDKTAVAPDPAYRRRERFRRIAQANRILSFSRLKLEDFQGASYVLCSATGKQEMVSDLGALWQLADTLSSVRLDPLDPALLRHVQQAASA</sequence>
<name>A0A1A9F2Q2_9GAMM</name>
<evidence type="ECO:0000313" key="2">
    <source>
        <dbReference type="Proteomes" id="UP000078070"/>
    </source>
</evidence>
<organism evidence="1 2">
    <name type="scientific">Marinobacterium aestuarii</name>
    <dbReference type="NCBI Taxonomy" id="1821621"/>
    <lineage>
        <taxon>Bacteria</taxon>
        <taxon>Pseudomonadati</taxon>
        <taxon>Pseudomonadota</taxon>
        <taxon>Gammaproteobacteria</taxon>
        <taxon>Oceanospirillales</taxon>
        <taxon>Oceanospirillaceae</taxon>
        <taxon>Marinobacterium</taxon>
    </lineage>
</organism>
<reference evidence="2" key="1">
    <citation type="submission" date="2016-05" db="EMBL/GenBank/DDBJ databases">
        <authorList>
            <person name="Baek K."/>
            <person name="Yang S.-J."/>
        </authorList>
    </citation>
    <scope>NUCLEOTIDE SEQUENCE [LARGE SCALE GENOMIC DNA]</scope>
    <source>
        <strain evidence="2">ST58-10</strain>
    </source>
</reference>
<reference evidence="1 2" key="2">
    <citation type="journal article" date="2018" name="Int. J. Syst. Evol. Microbiol.">
        <title>Marinobacterium aestuarii sp. nov., a benzene-degrading marine bacterium isolated from estuary sediment.</title>
        <authorList>
            <person name="Bae S.S."/>
            <person name="Jung J."/>
            <person name="Chung D."/>
            <person name="Baek K."/>
        </authorList>
    </citation>
    <scope>NUCLEOTIDE SEQUENCE [LARGE SCALE GENOMIC DNA]</scope>
    <source>
        <strain evidence="1 2">ST58-10</strain>
    </source>
</reference>
<dbReference type="Proteomes" id="UP000078070">
    <property type="component" value="Chromosome"/>
</dbReference>
<gene>
    <name evidence="1" type="ORF">A8C75_17795</name>
</gene>
<dbReference type="STRING" id="1821621.A8C75_17795"/>
<protein>
    <submittedName>
        <fullName evidence="1">Uncharacterized protein</fullName>
    </submittedName>
</protein>
<dbReference type="AlphaFoldDB" id="A0A1A9F2Q2"/>
<dbReference type="OrthoDB" id="2086168at2"/>
<accession>A0A1A9F2Q2</accession>
<proteinExistence type="predicted"/>
<keyword evidence="2" id="KW-1185">Reference proteome</keyword>
<dbReference type="RefSeq" id="WP_067385487.1">
    <property type="nucleotide sequence ID" value="NZ_CP015839.1"/>
</dbReference>